<sequence>MFCESRAVLSPRAASSPTRTRAMHYLHPRSRTTGTLFTATLAVSFFVVAVPHLLPCPVDHRQFADSYETPDGRIMRRRRKRITDEGDMGTGAQVETTDADQDKPKRECPVPKPGGLVGQIMGFKPTERAVPTEVIVQELDKKSRRTVHNEENRLP</sequence>
<evidence type="ECO:0000313" key="3">
    <source>
        <dbReference type="Proteomes" id="UP000230605"/>
    </source>
</evidence>
<dbReference type="PANTHER" id="PTHR40020">
    <property type="entry name" value="CYTOCHROME C OXIDASE ASSEMBLY FACTOR 2"/>
    <property type="match status" value="1"/>
</dbReference>
<dbReference type="OrthoDB" id="5410040at2759"/>
<dbReference type="EMBL" id="LKMD01000100">
    <property type="protein sequence ID" value="PIB02575.1"/>
    <property type="molecule type" value="Genomic_DNA"/>
</dbReference>
<name>A0A2G5ICR4_CERBT</name>
<dbReference type="PANTHER" id="PTHR40020:SF1">
    <property type="entry name" value="CYTOCHROME C OXIDASE ASSEMBLY FACTOR 2"/>
    <property type="match status" value="1"/>
</dbReference>
<evidence type="ECO:0000313" key="2">
    <source>
        <dbReference type="EMBL" id="PIB02575.1"/>
    </source>
</evidence>
<dbReference type="GO" id="GO:0033617">
    <property type="term" value="P:mitochondrial respiratory chain complex IV assembly"/>
    <property type="evidence" value="ECO:0007669"/>
    <property type="project" value="TreeGrafter"/>
</dbReference>
<feature type="compositionally biased region" description="Basic and acidic residues" evidence="1">
    <location>
        <begin position="100"/>
        <end position="109"/>
    </location>
</feature>
<proteinExistence type="predicted"/>
<evidence type="ECO:0000256" key="1">
    <source>
        <dbReference type="SAM" id="MobiDB-lite"/>
    </source>
</evidence>
<accession>A0A2G5ICR4</accession>
<feature type="region of interest" description="Disordered" evidence="1">
    <location>
        <begin position="79"/>
        <end position="123"/>
    </location>
</feature>
<comment type="caution">
    <text evidence="2">The sequence shown here is derived from an EMBL/GenBank/DDBJ whole genome shotgun (WGS) entry which is preliminary data.</text>
</comment>
<dbReference type="Proteomes" id="UP000230605">
    <property type="component" value="Chromosome 1"/>
</dbReference>
<dbReference type="GO" id="GO:0005759">
    <property type="term" value="C:mitochondrial matrix"/>
    <property type="evidence" value="ECO:0007669"/>
    <property type="project" value="TreeGrafter"/>
</dbReference>
<dbReference type="AlphaFoldDB" id="A0A2G5ICR4"/>
<gene>
    <name evidence="2" type="ORF">CB0940_01167</name>
</gene>
<organism evidence="2 3">
    <name type="scientific">Cercospora beticola</name>
    <name type="common">Sugarbeet leaf spot fungus</name>
    <dbReference type="NCBI Taxonomy" id="122368"/>
    <lineage>
        <taxon>Eukaryota</taxon>
        <taxon>Fungi</taxon>
        <taxon>Dikarya</taxon>
        <taxon>Ascomycota</taxon>
        <taxon>Pezizomycotina</taxon>
        <taxon>Dothideomycetes</taxon>
        <taxon>Dothideomycetidae</taxon>
        <taxon>Mycosphaerellales</taxon>
        <taxon>Mycosphaerellaceae</taxon>
        <taxon>Cercospora</taxon>
    </lineage>
</organism>
<reference evidence="2 3" key="1">
    <citation type="submission" date="2015-10" db="EMBL/GenBank/DDBJ databases">
        <title>The cercosporin biosynthetic gene cluster was horizontally transferred to several fungal lineages and shown to be expanded in Cercospora beticola based on microsynteny with recipient genomes.</title>
        <authorList>
            <person name="De Jonge R."/>
            <person name="Ebert M.K."/>
            <person name="Suttle J.C."/>
            <person name="Jurick Ii W.M."/>
            <person name="Secor G.A."/>
            <person name="Thomma B.P."/>
            <person name="Van De Peer Y."/>
            <person name="Bolton M.D."/>
        </authorList>
    </citation>
    <scope>NUCLEOTIDE SEQUENCE [LARGE SCALE GENOMIC DNA]</scope>
    <source>
        <strain evidence="2 3">09-40</strain>
    </source>
</reference>
<protein>
    <submittedName>
        <fullName evidence="2">Uncharacterized protein</fullName>
    </submittedName>
</protein>